<protein>
    <submittedName>
        <fullName evidence="2">Uncharacterized protein</fullName>
    </submittedName>
</protein>
<accession>A0ABW9LFY7</accession>
<dbReference type="EMBL" id="JBKBDD010000010">
    <property type="protein sequence ID" value="MFN6546495.1"/>
    <property type="molecule type" value="Genomic_DNA"/>
</dbReference>
<reference evidence="2 3" key="1">
    <citation type="submission" date="2024-12" db="EMBL/GenBank/DDBJ databases">
        <title>The coexistence of Mycolicibacterium septicum and Mycolicibacterium nivoides in clinical samples.</title>
        <authorList>
            <person name="Wang C."/>
            <person name="Feng Y."/>
            <person name="Zong Z."/>
        </authorList>
    </citation>
    <scope>NUCLEOTIDE SEQUENCE [LARGE SCALE GENOMIC DNA]</scope>
    <source>
        <strain evidence="2 3">120309</strain>
    </source>
</reference>
<keyword evidence="1" id="KW-0472">Membrane</keyword>
<proteinExistence type="predicted"/>
<dbReference type="Proteomes" id="UP001635816">
    <property type="component" value="Unassembled WGS sequence"/>
</dbReference>
<feature type="transmembrane region" description="Helical" evidence="1">
    <location>
        <begin position="82"/>
        <end position="106"/>
    </location>
</feature>
<gene>
    <name evidence="2" type="ORF">ACK4CT_25180</name>
</gene>
<keyword evidence="1" id="KW-1133">Transmembrane helix</keyword>
<evidence type="ECO:0000313" key="2">
    <source>
        <dbReference type="EMBL" id="MFN6546495.1"/>
    </source>
</evidence>
<evidence type="ECO:0000313" key="3">
    <source>
        <dbReference type="Proteomes" id="UP001635816"/>
    </source>
</evidence>
<comment type="caution">
    <text evidence="2">The sequence shown here is derived from an EMBL/GenBank/DDBJ whole genome shotgun (WGS) entry which is preliminary data.</text>
</comment>
<sequence length="178" mass="19342">MKPVELSGRRFVTARVARIVGDSSWWVFVVARLMAEMNSFGIPRRYADYDEAIFGVGLGHRDFGWTAYEPLTDQAPSPATDFFYSVNLVSSVAVFALVVTVIVAVVEAVAVGRWPAGVATILTPVAGAGVILTALYYRSGLAGGPQPSPTVVFVLVLLGVAIRETWSRVWAPRWTRKP</sequence>
<keyword evidence="3" id="KW-1185">Reference proteome</keyword>
<dbReference type="RefSeq" id="WP_409544624.1">
    <property type="nucleotide sequence ID" value="NZ_JBKBDD010000010.1"/>
</dbReference>
<organism evidence="2 3">
    <name type="scientific">Mycolicibacterium nivoides</name>
    <dbReference type="NCBI Taxonomy" id="2487344"/>
    <lineage>
        <taxon>Bacteria</taxon>
        <taxon>Bacillati</taxon>
        <taxon>Actinomycetota</taxon>
        <taxon>Actinomycetes</taxon>
        <taxon>Mycobacteriales</taxon>
        <taxon>Mycobacteriaceae</taxon>
        <taxon>Mycolicibacterium</taxon>
    </lineage>
</organism>
<keyword evidence="1" id="KW-0812">Transmembrane</keyword>
<evidence type="ECO:0000256" key="1">
    <source>
        <dbReference type="SAM" id="Phobius"/>
    </source>
</evidence>
<name>A0ABW9LFY7_9MYCO</name>
<feature type="transmembrane region" description="Helical" evidence="1">
    <location>
        <begin position="118"/>
        <end position="137"/>
    </location>
</feature>